<dbReference type="AlphaFoldDB" id="A0A4R0I4U5"/>
<feature type="transmembrane region" description="Helical" evidence="1">
    <location>
        <begin position="469"/>
        <end position="487"/>
    </location>
</feature>
<evidence type="ECO:0000256" key="1">
    <source>
        <dbReference type="SAM" id="Phobius"/>
    </source>
</evidence>
<organism evidence="2 3">
    <name type="scientific">Kribbella sindirgiensis</name>
    <dbReference type="NCBI Taxonomy" id="1124744"/>
    <lineage>
        <taxon>Bacteria</taxon>
        <taxon>Bacillati</taxon>
        <taxon>Actinomycetota</taxon>
        <taxon>Actinomycetes</taxon>
        <taxon>Propionibacteriales</taxon>
        <taxon>Kribbellaceae</taxon>
        <taxon>Kribbella</taxon>
    </lineage>
</organism>
<feature type="transmembrane region" description="Helical" evidence="1">
    <location>
        <begin position="339"/>
        <end position="362"/>
    </location>
</feature>
<feature type="transmembrane region" description="Helical" evidence="1">
    <location>
        <begin position="138"/>
        <end position="159"/>
    </location>
</feature>
<dbReference type="EMBL" id="SJKA01000024">
    <property type="protein sequence ID" value="TCC18660.1"/>
    <property type="molecule type" value="Genomic_DNA"/>
</dbReference>
<gene>
    <name evidence="2" type="ORF">E0H50_38750</name>
</gene>
<keyword evidence="1" id="KW-0812">Transmembrane</keyword>
<feature type="transmembrane region" description="Helical" evidence="1">
    <location>
        <begin position="283"/>
        <end position="305"/>
    </location>
</feature>
<keyword evidence="1" id="KW-1133">Transmembrane helix</keyword>
<feature type="transmembrane region" description="Helical" evidence="1">
    <location>
        <begin position="368"/>
        <end position="392"/>
    </location>
</feature>
<evidence type="ECO:0000313" key="3">
    <source>
        <dbReference type="Proteomes" id="UP000292695"/>
    </source>
</evidence>
<dbReference type="RefSeq" id="WP_131296137.1">
    <property type="nucleotide sequence ID" value="NZ_SJKA01000024.1"/>
</dbReference>
<sequence length="568" mass="60888">MTQVALASLALTTLTALGALVGQYVLTEDPSSRAVPPGLLAAAPLIPVALFALFIQAGAQAALRYYYLCNIEEQLASRRTASASAPPSPAFTRMVGSLVGLKHGNPIYRALTIMLVLIAFTAFTVITVMIAISVPRAWTAAMAVTYTAAVCLLFTMAWLSTTGQSLYRAASRRLQPQVGKAAPSPRERHMSSYLALPRGEDLQKSFYYVAGLVLAPLLGDTALDGSPGKKLVVYLWGWVLLEYLAYQARYQWNDIRGAVEDAAHPAAISRARLPTQKLGLDRAVSLSSAVVIFRIGAALVLALGIPSNQPVGPLIGVAAIFILAASYETARKLKMPKTTVALVGFGYPLRFCLGLEIAGYQWTGDESLLATAIAVAAFLSFGWSTVGLAWTLEAVHFAQEGIPLRAHHRWLLGNAGLIDKATALTGPPLATGYKITAVPNLAQLAAGPLAIMVGQLAADDRWDWWPDGVVVALALVVSAALMFMPRWPIVWGSTVVLGCQTFLAAGVLWPTVVATLLWLAFAGYYVAFRTATYQGLKDTPHKIVATVVKRLLGLRHWLRTGDWRPAGK</sequence>
<evidence type="ECO:0000313" key="2">
    <source>
        <dbReference type="EMBL" id="TCC18660.1"/>
    </source>
</evidence>
<protein>
    <submittedName>
        <fullName evidence="2">Uncharacterized protein</fullName>
    </submittedName>
</protein>
<dbReference type="Proteomes" id="UP000292695">
    <property type="component" value="Unassembled WGS sequence"/>
</dbReference>
<keyword evidence="1" id="KW-0472">Membrane</keyword>
<comment type="caution">
    <text evidence="2">The sequence shown here is derived from an EMBL/GenBank/DDBJ whole genome shotgun (WGS) entry which is preliminary data.</text>
</comment>
<name>A0A4R0I4U5_9ACTN</name>
<feature type="transmembrane region" description="Helical" evidence="1">
    <location>
        <begin position="110"/>
        <end position="132"/>
    </location>
</feature>
<reference evidence="2 3" key="1">
    <citation type="submission" date="2019-02" db="EMBL/GenBank/DDBJ databases">
        <title>Kribbella capetownensis sp. nov. and Kribbella speibonae sp. nov., isolated from soil.</title>
        <authorList>
            <person name="Curtis S.M."/>
            <person name="Norton I."/>
            <person name="Everest G.J."/>
            <person name="Meyers P.R."/>
        </authorList>
    </citation>
    <scope>NUCLEOTIDE SEQUENCE [LARGE SCALE GENOMIC DNA]</scope>
    <source>
        <strain evidence="2 3">DSM 27082</strain>
    </source>
</reference>
<dbReference type="OrthoDB" id="4511718at2"/>
<feature type="transmembrane region" description="Helical" evidence="1">
    <location>
        <begin position="34"/>
        <end position="55"/>
    </location>
</feature>
<feature type="transmembrane region" description="Helical" evidence="1">
    <location>
        <begin position="507"/>
        <end position="527"/>
    </location>
</feature>
<keyword evidence="3" id="KW-1185">Reference proteome</keyword>
<feature type="transmembrane region" description="Helical" evidence="1">
    <location>
        <begin position="311"/>
        <end position="327"/>
    </location>
</feature>
<proteinExistence type="predicted"/>
<accession>A0A4R0I4U5</accession>